<dbReference type="AlphaFoldDB" id="Q0RN10"/>
<evidence type="ECO:0000313" key="2">
    <source>
        <dbReference type="EMBL" id="CAJ61085.1"/>
    </source>
</evidence>
<evidence type="ECO:0000313" key="3">
    <source>
        <dbReference type="Proteomes" id="UP000000657"/>
    </source>
</evidence>
<dbReference type="SUPFAM" id="SSF50118">
    <property type="entry name" value="Cell growth inhibitor/plasmid maintenance toxic component"/>
    <property type="match status" value="1"/>
</dbReference>
<accession>Q0RN10</accession>
<gene>
    <name evidence="2" type="ordered locus">FRAAL2436</name>
</gene>
<dbReference type="InterPro" id="IPR015035">
    <property type="entry name" value="DUF1918"/>
</dbReference>
<proteinExistence type="predicted"/>
<dbReference type="Pfam" id="PF08940">
    <property type="entry name" value="DUF1918"/>
    <property type="match status" value="1"/>
</dbReference>
<keyword evidence="3" id="KW-1185">Reference proteome</keyword>
<organism evidence="2 3">
    <name type="scientific">Frankia alni (strain DSM 45986 / CECT 9034 / ACN14a)</name>
    <dbReference type="NCBI Taxonomy" id="326424"/>
    <lineage>
        <taxon>Bacteria</taxon>
        <taxon>Bacillati</taxon>
        <taxon>Actinomycetota</taxon>
        <taxon>Actinomycetes</taxon>
        <taxon>Frankiales</taxon>
        <taxon>Frankiaceae</taxon>
        <taxon>Frankia</taxon>
    </lineage>
</organism>
<dbReference type="Gene3D" id="2.30.30.440">
    <property type="entry name" value="Domain of unknown function DUF1918"/>
    <property type="match status" value="1"/>
</dbReference>
<dbReference type="EMBL" id="CT573213">
    <property type="protein sequence ID" value="CAJ61085.1"/>
    <property type="molecule type" value="Genomic_DNA"/>
</dbReference>
<dbReference type="KEGG" id="fal:FRAAL2436"/>
<dbReference type="HOGENOM" id="CLU_2507841_0_0_11"/>
<evidence type="ECO:0000259" key="1">
    <source>
        <dbReference type="Pfam" id="PF08940"/>
    </source>
</evidence>
<feature type="domain" description="DUF1918" evidence="1">
    <location>
        <begin position="22"/>
        <end position="73"/>
    </location>
</feature>
<dbReference type="Proteomes" id="UP000000657">
    <property type="component" value="Chromosome"/>
</dbReference>
<reference evidence="2 3" key="1">
    <citation type="journal article" date="2007" name="Genome Res.">
        <title>Genome characteristics of facultatively symbiotic Frankia sp. strains reflect host range and host plant biogeography.</title>
        <authorList>
            <person name="Normand P."/>
            <person name="Lapierre P."/>
            <person name="Tisa L.S."/>
            <person name="Gogarten J.P."/>
            <person name="Alloisio N."/>
            <person name="Bagnarol E."/>
            <person name="Bassi C.A."/>
            <person name="Berry A.M."/>
            <person name="Bickhart D.M."/>
            <person name="Choisne N."/>
            <person name="Couloux A."/>
            <person name="Cournoyer B."/>
            <person name="Cruveiller S."/>
            <person name="Daubin V."/>
            <person name="Demange N."/>
            <person name="Francino M.P."/>
            <person name="Goltsman E."/>
            <person name="Huang Y."/>
            <person name="Kopp O.R."/>
            <person name="Labarre L."/>
            <person name="Lapidus A."/>
            <person name="Lavire C."/>
            <person name="Marechal J."/>
            <person name="Martinez M."/>
            <person name="Mastronunzio J.E."/>
            <person name="Mullin B.C."/>
            <person name="Niemann J."/>
            <person name="Pujic P."/>
            <person name="Rawnsley T."/>
            <person name="Rouy Z."/>
            <person name="Schenowitz C."/>
            <person name="Sellstedt A."/>
            <person name="Tavares F."/>
            <person name="Tomkins J.P."/>
            <person name="Vallenet D."/>
            <person name="Valverde C."/>
            <person name="Wall L.G."/>
            <person name="Wang Y."/>
            <person name="Medigue C."/>
            <person name="Benson D.R."/>
        </authorList>
    </citation>
    <scope>NUCLEOTIDE SEQUENCE [LARGE SCALE GENOMIC DNA]</scope>
    <source>
        <strain evidence="3">DSM 45986 / CECT 9034 / ACN14a</strain>
    </source>
</reference>
<dbReference type="STRING" id="326424.FRAAL2436"/>
<sequence length="85" mass="9457">MRGAALRGVSESMAMIYTGNTMYARVGDRLIQQGRPGHGERHGVILEIRGEGGKAPYVVRWDDGRQSWYIPGTSPPTELRASRDR</sequence>
<protein>
    <recommendedName>
        <fullName evidence="1">DUF1918 domain-containing protein</fullName>
    </recommendedName>
</protein>
<name>Q0RN10_FRAAA</name>